<dbReference type="InterPro" id="IPR051601">
    <property type="entry name" value="Serine_prot/Carboxylest_S33"/>
</dbReference>
<dbReference type="AlphaFoldDB" id="A0A066XBT5"/>
<reference evidence="6" key="1">
    <citation type="journal article" date="2014" name="Genome Announc.">
        <title>Draft genome sequence of Colletotrichum sublineola, a destructive pathogen of cultivated sorghum.</title>
        <authorList>
            <person name="Baroncelli R."/>
            <person name="Sanz-Martin J.M."/>
            <person name="Rech G.E."/>
            <person name="Sukno S.A."/>
            <person name="Thon M.R."/>
        </authorList>
    </citation>
    <scope>NUCLEOTIDE SEQUENCE [LARGE SCALE GENOMIC DNA]</scope>
    <source>
        <strain evidence="6">TX430BB</strain>
    </source>
</reference>
<evidence type="ECO:0000313" key="5">
    <source>
        <dbReference type="EMBL" id="KDN66633.1"/>
    </source>
</evidence>
<evidence type="ECO:0000313" key="6">
    <source>
        <dbReference type="Proteomes" id="UP000027238"/>
    </source>
</evidence>
<evidence type="ECO:0000256" key="2">
    <source>
        <dbReference type="ARBA" id="ARBA00022801"/>
    </source>
</evidence>
<dbReference type="OrthoDB" id="425534at2759"/>
<dbReference type="Pfam" id="PF00561">
    <property type="entry name" value="Abhydrolase_1"/>
    <property type="match status" value="1"/>
</dbReference>
<dbReference type="EMBL" id="JMSE01000917">
    <property type="protein sequence ID" value="KDN66633.1"/>
    <property type="molecule type" value="Genomic_DNA"/>
</dbReference>
<dbReference type="Pfam" id="PF08386">
    <property type="entry name" value="Abhydrolase_4"/>
    <property type="match status" value="1"/>
</dbReference>
<keyword evidence="2" id="KW-0378">Hydrolase</keyword>
<organism evidence="5 6">
    <name type="scientific">Colletotrichum sublineola</name>
    <name type="common">Sorghum anthracnose fungus</name>
    <dbReference type="NCBI Taxonomy" id="1173701"/>
    <lineage>
        <taxon>Eukaryota</taxon>
        <taxon>Fungi</taxon>
        <taxon>Dikarya</taxon>
        <taxon>Ascomycota</taxon>
        <taxon>Pezizomycotina</taxon>
        <taxon>Sordariomycetes</taxon>
        <taxon>Hypocreomycetidae</taxon>
        <taxon>Glomerellales</taxon>
        <taxon>Glomerellaceae</taxon>
        <taxon>Colletotrichum</taxon>
        <taxon>Colletotrichum graminicola species complex</taxon>
    </lineage>
</organism>
<dbReference type="SUPFAM" id="SSF53474">
    <property type="entry name" value="alpha/beta-Hydrolases"/>
    <property type="match status" value="1"/>
</dbReference>
<comment type="similarity">
    <text evidence="1">Belongs to the peptidase S33 family.</text>
</comment>
<protein>
    <submittedName>
        <fullName evidence="5">Putative TAP domain-containing protein</fullName>
    </submittedName>
</protein>
<dbReference type="HOGENOM" id="CLU_013364_1_0_1"/>
<dbReference type="PANTHER" id="PTHR43248:SF25">
    <property type="entry name" value="AB HYDROLASE-1 DOMAIN-CONTAINING PROTEIN-RELATED"/>
    <property type="match status" value="1"/>
</dbReference>
<dbReference type="InterPro" id="IPR013595">
    <property type="entry name" value="Pept_S33_TAP-like_C"/>
</dbReference>
<dbReference type="eggNOG" id="ENOG502RZ4D">
    <property type="taxonomic scope" value="Eukaryota"/>
</dbReference>
<proteinExistence type="inferred from homology"/>
<dbReference type="OMA" id="RYWGISG"/>
<dbReference type="Gene3D" id="3.40.50.1820">
    <property type="entry name" value="alpha/beta hydrolase"/>
    <property type="match status" value="1"/>
</dbReference>
<keyword evidence="6" id="KW-1185">Reference proteome</keyword>
<dbReference type="InterPro" id="IPR029058">
    <property type="entry name" value="AB_hydrolase_fold"/>
</dbReference>
<feature type="domain" description="Peptidase S33 tripeptidyl aminopeptidase-like C-terminal" evidence="4">
    <location>
        <begin position="240"/>
        <end position="312"/>
    </location>
</feature>
<dbReference type="GO" id="GO:0016787">
    <property type="term" value="F:hydrolase activity"/>
    <property type="evidence" value="ECO:0007669"/>
    <property type="project" value="UniProtKB-KW"/>
</dbReference>
<evidence type="ECO:0000259" key="4">
    <source>
        <dbReference type="Pfam" id="PF08386"/>
    </source>
</evidence>
<evidence type="ECO:0000259" key="3">
    <source>
        <dbReference type="Pfam" id="PF00561"/>
    </source>
</evidence>
<name>A0A066XBT5_COLSU</name>
<dbReference type="Proteomes" id="UP000027238">
    <property type="component" value="Unassembled WGS sequence"/>
</dbReference>
<sequence>MWATAKLLADKCYKRNRESGRLIGSAFVARDMMKIVDALGEDGLLRYWGGSYGTLLGQTAAVMFPERIDRMVLDGNVNPHEYYQSYDEEQWSDSDKTFNAVFQSCVADPSVCRLAQRYPNRTAAQLEETIYTLIDELNDRPIPFNGTLIDYGFVKTGVTIALYSSLLRPILDVGFDALIARDLHSFTQAWEELVAAYTSAGASPDAVIGIQCGDKIVRVETLDAFLPIAERQFGISRILGDGQTAMGMVCAQWRLPAKGQYTGDFRSKTRHPILFIGNTADPITPLASAQNASAGFEGSVVLQANGYGVGFSPPRPSRLRTRESELTRIAFIGRDVGLCEPGSRGLLCQRDAARGWDFVRAGPAPFAWICFW</sequence>
<accession>A0A066XBT5</accession>
<dbReference type="PANTHER" id="PTHR43248">
    <property type="entry name" value="2-SUCCINYL-6-HYDROXY-2,4-CYCLOHEXADIENE-1-CARBOXYLATE SYNTHASE"/>
    <property type="match status" value="1"/>
</dbReference>
<dbReference type="InterPro" id="IPR000073">
    <property type="entry name" value="AB_hydrolase_1"/>
</dbReference>
<gene>
    <name evidence="5" type="ORF">CSUB01_11495</name>
</gene>
<evidence type="ECO:0000256" key="1">
    <source>
        <dbReference type="ARBA" id="ARBA00010088"/>
    </source>
</evidence>
<feature type="domain" description="AB hydrolase-1" evidence="3">
    <location>
        <begin position="26"/>
        <end position="108"/>
    </location>
</feature>
<dbReference type="STRING" id="1173701.A0A066XBT5"/>
<comment type="caution">
    <text evidence="5">The sequence shown here is derived from an EMBL/GenBank/DDBJ whole genome shotgun (WGS) entry which is preliminary data.</text>
</comment>